<keyword evidence="1" id="KW-0238">DNA-binding</keyword>
<comment type="caution">
    <text evidence="1">The sequence shown here is derived from an EMBL/GenBank/DDBJ whole genome shotgun (WGS) entry which is preliminary data.</text>
</comment>
<sequence length="132" mass="14558">MAHPIMFDDADPILARLRELALALPDAAEKISHGHPAFYTTKVFAYYGGSIKVDGVYHQHEHSVIVLVDPAEREALLEDARSYVPAYLGPSGWIGVDLAEDTDWAEIGELLDASYRRTAGRRRVAALDARPS</sequence>
<dbReference type="RefSeq" id="WP_380122018.1">
    <property type="nucleotide sequence ID" value="NZ_JBHSIU010000046.1"/>
</dbReference>
<accession>A0ABV9W665</accession>
<dbReference type="InterPro" id="IPR058532">
    <property type="entry name" value="YjbR/MT2646/Rv2570-like"/>
</dbReference>
<keyword evidence="2" id="KW-1185">Reference proteome</keyword>
<reference evidence="2" key="1">
    <citation type="journal article" date="2019" name="Int. J. Syst. Evol. Microbiol.">
        <title>The Global Catalogue of Microorganisms (GCM) 10K type strain sequencing project: providing services to taxonomists for standard genome sequencing and annotation.</title>
        <authorList>
            <consortium name="The Broad Institute Genomics Platform"/>
            <consortium name="The Broad Institute Genome Sequencing Center for Infectious Disease"/>
            <person name="Wu L."/>
            <person name="Ma J."/>
        </authorList>
    </citation>
    <scope>NUCLEOTIDE SEQUENCE [LARGE SCALE GENOMIC DNA]</scope>
    <source>
        <strain evidence="2">CGMCC 4.7152</strain>
    </source>
</reference>
<dbReference type="InterPro" id="IPR038056">
    <property type="entry name" value="YjbR-like_sf"/>
</dbReference>
<dbReference type="Gene3D" id="3.90.1150.30">
    <property type="match status" value="1"/>
</dbReference>
<gene>
    <name evidence="1" type="ORF">ACFPIJ_35970</name>
</gene>
<organism evidence="1 2">
    <name type="scientific">Dactylosporangium cerinum</name>
    <dbReference type="NCBI Taxonomy" id="1434730"/>
    <lineage>
        <taxon>Bacteria</taxon>
        <taxon>Bacillati</taxon>
        <taxon>Actinomycetota</taxon>
        <taxon>Actinomycetes</taxon>
        <taxon>Micromonosporales</taxon>
        <taxon>Micromonosporaceae</taxon>
        <taxon>Dactylosporangium</taxon>
    </lineage>
</organism>
<dbReference type="Pfam" id="PF04237">
    <property type="entry name" value="YjbR"/>
    <property type="match status" value="1"/>
</dbReference>
<name>A0ABV9W665_9ACTN</name>
<protein>
    <submittedName>
        <fullName evidence="1">MmcQ/YjbR family DNA-binding protein</fullName>
    </submittedName>
</protein>
<evidence type="ECO:0000313" key="1">
    <source>
        <dbReference type="EMBL" id="MFC5003216.1"/>
    </source>
</evidence>
<evidence type="ECO:0000313" key="2">
    <source>
        <dbReference type="Proteomes" id="UP001595912"/>
    </source>
</evidence>
<proteinExistence type="predicted"/>
<dbReference type="GO" id="GO:0003677">
    <property type="term" value="F:DNA binding"/>
    <property type="evidence" value="ECO:0007669"/>
    <property type="project" value="UniProtKB-KW"/>
</dbReference>
<dbReference type="Proteomes" id="UP001595912">
    <property type="component" value="Unassembled WGS sequence"/>
</dbReference>
<dbReference type="EMBL" id="JBHSIU010000046">
    <property type="protein sequence ID" value="MFC5003216.1"/>
    <property type="molecule type" value="Genomic_DNA"/>
</dbReference>
<dbReference type="SUPFAM" id="SSF142906">
    <property type="entry name" value="YjbR-like"/>
    <property type="match status" value="1"/>
</dbReference>